<gene>
    <name evidence="1" type="ORF">JOF46_000904</name>
</gene>
<comment type="caution">
    <text evidence="1">The sequence shown here is derived from an EMBL/GenBank/DDBJ whole genome shotgun (WGS) entry which is preliminary data.</text>
</comment>
<evidence type="ECO:0000313" key="2">
    <source>
        <dbReference type="Proteomes" id="UP000766570"/>
    </source>
</evidence>
<sequence>MRHYRAFTHLSAARTAVMEHIELGYNRRRTHTSNGGVGPLARLERYRVAQVPVLAA</sequence>
<name>A0ABS4W9W9_9MICC</name>
<evidence type="ECO:0000313" key="1">
    <source>
        <dbReference type="EMBL" id="MBP2372992.1"/>
    </source>
</evidence>
<evidence type="ECO:0008006" key="3">
    <source>
        <dbReference type="Google" id="ProtNLM"/>
    </source>
</evidence>
<protein>
    <recommendedName>
        <fullName evidence="3">Transposase</fullName>
    </recommendedName>
</protein>
<keyword evidence="2" id="KW-1185">Reference proteome</keyword>
<dbReference type="Proteomes" id="UP000766570">
    <property type="component" value="Unassembled WGS sequence"/>
</dbReference>
<proteinExistence type="predicted"/>
<dbReference type="EMBL" id="JAGIOE010000001">
    <property type="protein sequence ID" value="MBP2372992.1"/>
    <property type="molecule type" value="Genomic_DNA"/>
</dbReference>
<accession>A0ABS4W9W9</accession>
<organism evidence="1 2">
    <name type="scientific">Paeniglutamicibacter psychrophenolicus</name>
    <dbReference type="NCBI Taxonomy" id="257454"/>
    <lineage>
        <taxon>Bacteria</taxon>
        <taxon>Bacillati</taxon>
        <taxon>Actinomycetota</taxon>
        <taxon>Actinomycetes</taxon>
        <taxon>Micrococcales</taxon>
        <taxon>Micrococcaceae</taxon>
        <taxon>Paeniglutamicibacter</taxon>
    </lineage>
</organism>
<reference evidence="1 2" key="1">
    <citation type="submission" date="2021-03" db="EMBL/GenBank/DDBJ databases">
        <title>Sequencing the genomes of 1000 actinobacteria strains.</title>
        <authorList>
            <person name="Klenk H.-P."/>
        </authorList>
    </citation>
    <scope>NUCLEOTIDE SEQUENCE [LARGE SCALE GENOMIC DNA]</scope>
    <source>
        <strain evidence="1 2">DSM 15454</strain>
    </source>
</reference>